<dbReference type="EMBL" id="UOYP01000301">
    <property type="protein sequence ID" value="VAY88700.1"/>
    <property type="molecule type" value="Genomic_DNA"/>
</dbReference>
<keyword evidence="6" id="KW-0804">Transcription</keyword>
<keyword evidence="4" id="KW-1015">Disulfide bond</keyword>
<organism evidence="7">
    <name type="scientific">mine drainage metagenome</name>
    <dbReference type="NCBI Taxonomy" id="410659"/>
    <lineage>
        <taxon>unclassified sequences</taxon>
        <taxon>metagenomes</taxon>
        <taxon>ecological metagenomes</taxon>
    </lineage>
</organism>
<evidence type="ECO:0000256" key="1">
    <source>
        <dbReference type="ARBA" id="ARBA00022490"/>
    </source>
</evidence>
<dbReference type="GO" id="GO:0003677">
    <property type="term" value="F:DNA binding"/>
    <property type="evidence" value="ECO:0007669"/>
    <property type="project" value="UniProtKB-KW"/>
</dbReference>
<keyword evidence="1" id="KW-0963">Cytoplasm</keyword>
<protein>
    <submittedName>
        <fullName evidence="7">Flagellar transcriptional regulator FlhD</fullName>
    </submittedName>
</protein>
<evidence type="ECO:0000256" key="6">
    <source>
        <dbReference type="ARBA" id="ARBA00023163"/>
    </source>
</evidence>
<dbReference type="InterPro" id="IPR036194">
    <property type="entry name" value="FlhD_sf"/>
</dbReference>
<dbReference type="AlphaFoldDB" id="A0A3P3ZPF0"/>
<name>A0A3P3ZPF0_9ZZZZ</name>
<evidence type="ECO:0000256" key="5">
    <source>
        <dbReference type="ARBA" id="ARBA00023159"/>
    </source>
</evidence>
<dbReference type="GO" id="GO:0044780">
    <property type="term" value="P:bacterial-type flagellum assembly"/>
    <property type="evidence" value="ECO:0007669"/>
    <property type="project" value="InterPro"/>
</dbReference>
<dbReference type="InterPro" id="IPR023559">
    <property type="entry name" value="Flagellar_FlhD"/>
</dbReference>
<accession>A0A3P3ZPF0</accession>
<keyword evidence="7" id="KW-0969">Cilium</keyword>
<dbReference type="GO" id="GO:0045893">
    <property type="term" value="P:positive regulation of DNA-templated transcription"/>
    <property type="evidence" value="ECO:0007669"/>
    <property type="project" value="InterPro"/>
</dbReference>
<evidence type="ECO:0000256" key="4">
    <source>
        <dbReference type="ARBA" id="ARBA00023157"/>
    </source>
</evidence>
<keyword evidence="3" id="KW-0238">DNA-binding</keyword>
<keyword evidence="5" id="KW-0010">Activator</keyword>
<dbReference type="Gene3D" id="1.10.4000.10">
    <property type="entry name" value="Flagellar transcriptional activator FlhD"/>
    <property type="match status" value="1"/>
</dbReference>
<keyword evidence="7" id="KW-0282">Flagellum</keyword>
<sequence>MSRFAKSFAEINLGMLYLAREVLQRDRLQGLLNLGLLPPVADLVLEMSAAEIHHLAQSPILLVGLRWRSMRVWECLGQYAMGTDAALPRALLLGEGERDHGYQT</sequence>
<gene>
    <name evidence="7" type="primary">flhD</name>
    <name evidence="7" type="ORF">CARN8_370002</name>
</gene>
<evidence type="ECO:0000256" key="2">
    <source>
        <dbReference type="ARBA" id="ARBA00023015"/>
    </source>
</evidence>
<evidence type="ECO:0000256" key="3">
    <source>
        <dbReference type="ARBA" id="ARBA00023125"/>
    </source>
</evidence>
<keyword evidence="2" id="KW-0805">Transcription regulation</keyword>
<reference evidence="7" key="1">
    <citation type="submission" date="2018-10" db="EMBL/GenBank/DDBJ databases">
        <authorList>
            <person name="Plewniak F."/>
        </authorList>
    </citation>
    <scope>NUCLEOTIDE SEQUENCE</scope>
</reference>
<proteinExistence type="predicted"/>
<keyword evidence="7" id="KW-0966">Cell projection</keyword>
<dbReference type="Pfam" id="PF05247">
    <property type="entry name" value="FlhD"/>
    <property type="match status" value="1"/>
</dbReference>
<evidence type="ECO:0000313" key="7">
    <source>
        <dbReference type="EMBL" id="VAY88700.1"/>
    </source>
</evidence>
<dbReference type="SUPFAM" id="SSF63592">
    <property type="entry name" value="Flagellar transcriptional activator FlhD"/>
    <property type="match status" value="1"/>
</dbReference>